<dbReference type="InterPro" id="IPR004891">
    <property type="entry name" value="Mercury-R_MerC"/>
</dbReference>
<dbReference type="eggNOG" id="ENOG503360P">
    <property type="taxonomic scope" value="Bacteria"/>
</dbReference>
<organism evidence="2 3">
    <name type="scientific">Pseudoalteromonas ruthenica</name>
    <dbReference type="NCBI Taxonomy" id="151081"/>
    <lineage>
        <taxon>Bacteria</taxon>
        <taxon>Pseudomonadati</taxon>
        <taxon>Pseudomonadota</taxon>
        <taxon>Gammaproteobacteria</taxon>
        <taxon>Alteromonadales</taxon>
        <taxon>Pseudoalteromonadaceae</taxon>
        <taxon>Pseudoalteromonas</taxon>
    </lineage>
</organism>
<evidence type="ECO:0000256" key="1">
    <source>
        <dbReference type="SAM" id="Phobius"/>
    </source>
</evidence>
<dbReference type="AlphaFoldDB" id="A0A0F4PLI0"/>
<dbReference type="EMBL" id="JXXZ01000006">
    <property type="protein sequence ID" value="KJZ00249.1"/>
    <property type="molecule type" value="Genomic_DNA"/>
</dbReference>
<keyword evidence="1" id="KW-1133">Transmembrane helix</keyword>
<evidence type="ECO:0008006" key="4">
    <source>
        <dbReference type="Google" id="ProtNLM"/>
    </source>
</evidence>
<feature type="transmembrane region" description="Helical" evidence="1">
    <location>
        <begin position="67"/>
        <end position="85"/>
    </location>
</feature>
<dbReference type="GeneID" id="58228022"/>
<keyword evidence="3" id="KW-1185">Reference proteome</keyword>
<sequence length="119" mass="13071">MKDKLAIFFSAFCLVHCIVLPAGFLISTSILGQFLFSERIHQGLFLVIAALALWALPQGLRQHHQPLPLLLALIGLSLLGTALFVPSLEVLFSVVGSLLLMAAHLRNFWLLKKAKPLCV</sequence>
<reference evidence="2 3" key="1">
    <citation type="journal article" date="2015" name="BMC Genomics">
        <title>Genome mining reveals unlocked bioactive potential of marine Gram-negative bacteria.</title>
        <authorList>
            <person name="Machado H."/>
            <person name="Sonnenschein E.C."/>
            <person name="Melchiorsen J."/>
            <person name="Gram L."/>
        </authorList>
    </citation>
    <scope>NUCLEOTIDE SEQUENCE [LARGE SCALE GENOMIC DNA]</scope>
    <source>
        <strain evidence="2 3">S3137</strain>
    </source>
</reference>
<comment type="caution">
    <text evidence="2">The sequence shown here is derived from an EMBL/GenBank/DDBJ whole genome shotgun (WGS) entry which is preliminary data.</text>
</comment>
<dbReference type="PATRIC" id="fig|151081.8.peg.3074"/>
<dbReference type="Pfam" id="PF03203">
    <property type="entry name" value="MerC"/>
    <property type="match status" value="1"/>
</dbReference>
<dbReference type="OrthoDB" id="34373at2"/>
<gene>
    <name evidence="2" type="ORF">TW72_05910</name>
</gene>
<name>A0A0F4PLI0_9GAMM</name>
<keyword evidence="1" id="KW-0812">Transmembrane</keyword>
<protein>
    <recommendedName>
        <fullName evidence="4">MerC domain-containing protein</fullName>
    </recommendedName>
</protein>
<dbReference type="GO" id="GO:0016020">
    <property type="term" value="C:membrane"/>
    <property type="evidence" value="ECO:0007669"/>
    <property type="project" value="InterPro"/>
</dbReference>
<accession>A0A0F4PLI0</accession>
<keyword evidence="1" id="KW-0472">Membrane</keyword>
<evidence type="ECO:0000313" key="2">
    <source>
        <dbReference type="EMBL" id="KJZ00249.1"/>
    </source>
</evidence>
<proteinExistence type="predicted"/>
<dbReference type="GO" id="GO:0015097">
    <property type="term" value="F:mercury ion transmembrane transporter activity"/>
    <property type="evidence" value="ECO:0007669"/>
    <property type="project" value="InterPro"/>
</dbReference>
<feature type="transmembrane region" description="Helical" evidence="1">
    <location>
        <begin position="42"/>
        <end position="60"/>
    </location>
</feature>
<evidence type="ECO:0000313" key="3">
    <source>
        <dbReference type="Proteomes" id="UP000033664"/>
    </source>
</evidence>
<dbReference type="RefSeq" id="WP_022946428.1">
    <property type="nucleotide sequence ID" value="NZ_CP023397.1"/>
</dbReference>
<dbReference type="Proteomes" id="UP000033664">
    <property type="component" value="Unassembled WGS sequence"/>
</dbReference>
<feature type="transmembrane region" description="Helical" evidence="1">
    <location>
        <begin position="91"/>
        <end position="111"/>
    </location>
</feature>